<protein>
    <submittedName>
        <fullName evidence="3">Uncharacterized protein</fullName>
    </submittedName>
</protein>
<dbReference type="WBParaSite" id="nRc.2.0.1.t36962-RA">
    <property type="protein sequence ID" value="nRc.2.0.1.t36962-RA"/>
    <property type="gene ID" value="nRc.2.0.1.g36962"/>
</dbReference>
<dbReference type="AlphaFoldDB" id="A0A915KE28"/>
<evidence type="ECO:0000256" key="1">
    <source>
        <dbReference type="SAM" id="MobiDB-lite"/>
    </source>
</evidence>
<reference evidence="3" key="1">
    <citation type="submission" date="2022-11" db="UniProtKB">
        <authorList>
            <consortium name="WormBaseParasite"/>
        </authorList>
    </citation>
    <scope>IDENTIFICATION</scope>
</reference>
<keyword evidence="2" id="KW-1185">Reference proteome</keyword>
<feature type="region of interest" description="Disordered" evidence="1">
    <location>
        <begin position="34"/>
        <end position="105"/>
    </location>
</feature>
<proteinExistence type="predicted"/>
<evidence type="ECO:0000313" key="2">
    <source>
        <dbReference type="Proteomes" id="UP000887565"/>
    </source>
</evidence>
<sequence>MSIVSKILRTSLKSLNDSIKLHLMADKALKTEAVSDINSDRAKPPGGDLDDEGDKSVACDGSAVSTKSFSSTRKRHGSSSHGSSVIDNTLWDDAPASNDPQAVMPEFFDDPLVKRQCLSLQPKAKLNSHS</sequence>
<organism evidence="2 3">
    <name type="scientific">Romanomermis culicivorax</name>
    <name type="common">Nematode worm</name>
    <dbReference type="NCBI Taxonomy" id="13658"/>
    <lineage>
        <taxon>Eukaryota</taxon>
        <taxon>Metazoa</taxon>
        <taxon>Ecdysozoa</taxon>
        <taxon>Nematoda</taxon>
        <taxon>Enoplea</taxon>
        <taxon>Dorylaimia</taxon>
        <taxon>Mermithida</taxon>
        <taxon>Mermithoidea</taxon>
        <taxon>Mermithidae</taxon>
        <taxon>Romanomermis</taxon>
    </lineage>
</organism>
<name>A0A915KE28_ROMCU</name>
<evidence type="ECO:0000313" key="3">
    <source>
        <dbReference type="WBParaSite" id="nRc.2.0.1.t36962-RA"/>
    </source>
</evidence>
<dbReference type="Proteomes" id="UP000887565">
    <property type="component" value="Unplaced"/>
</dbReference>
<accession>A0A915KE28</accession>